<keyword evidence="4 7" id="KW-0862">Zinc</keyword>
<sequence length="179" mass="19492">MEGEIHVPSNNQLSEFDDIFAANQTFAASFEHSHLTGIATRGLAIVTCMDSRINPLAVTGMQAGDAKILRNAGARVTDDVLRTLVLATYLLGVKRVLVMPHTDCRMANNNEAEIHAMIDEQHGVDTRSIEFRTVDDQQSALISDVTRIRTFPLLPKDLVVVGAVYDVATGLLNTVDCDA</sequence>
<dbReference type="Gene3D" id="3.40.1050.10">
    <property type="entry name" value="Carbonic anhydrase"/>
    <property type="match status" value="1"/>
</dbReference>
<accession>A0A0R2Q9Y1</accession>
<dbReference type="Proteomes" id="UP000051017">
    <property type="component" value="Unassembled WGS sequence"/>
</dbReference>
<evidence type="ECO:0000256" key="2">
    <source>
        <dbReference type="ARBA" id="ARBA00012925"/>
    </source>
</evidence>
<dbReference type="GO" id="GO:0008270">
    <property type="term" value="F:zinc ion binding"/>
    <property type="evidence" value="ECO:0007669"/>
    <property type="project" value="InterPro"/>
</dbReference>
<proteinExistence type="inferred from homology"/>
<dbReference type="SUPFAM" id="SSF53056">
    <property type="entry name" value="beta-carbonic anhydrase, cab"/>
    <property type="match status" value="1"/>
</dbReference>
<feature type="binding site" evidence="7">
    <location>
        <position position="101"/>
    </location>
    <ligand>
        <name>Zn(2+)</name>
        <dbReference type="ChEBI" id="CHEBI:29105"/>
    </ligand>
</feature>
<comment type="caution">
    <text evidence="8">The sequence shown here is derived from an EMBL/GenBank/DDBJ whole genome shotgun (WGS) entry which is preliminary data.</text>
</comment>
<name>A0A0R2Q9Y1_9ACTN</name>
<dbReference type="PANTHER" id="PTHR43175:SF3">
    <property type="entry name" value="CARBON DISULFIDE HYDROLASE"/>
    <property type="match status" value="1"/>
</dbReference>
<dbReference type="PANTHER" id="PTHR43175">
    <property type="entry name" value="CARBONIC ANHYDRASE"/>
    <property type="match status" value="1"/>
</dbReference>
<dbReference type="SMART" id="SM00947">
    <property type="entry name" value="Pro_CA"/>
    <property type="match status" value="1"/>
</dbReference>
<evidence type="ECO:0000313" key="9">
    <source>
        <dbReference type="Proteomes" id="UP000051017"/>
    </source>
</evidence>
<dbReference type="EC" id="4.2.1.1" evidence="2"/>
<reference evidence="8 9" key="1">
    <citation type="submission" date="2015-10" db="EMBL/GenBank/DDBJ databases">
        <title>Metagenome-Assembled Genomes uncover a global brackish microbiome.</title>
        <authorList>
            <person name="Hugerth L.W."/>
            <person name="Larsson J."/>
            <person name="Alneberg J."/>
            <person name="Lindh M.V."/>
            <person name="Legrand C."/>
            <person name="Pinhassi J."/>
            <person name="Andersson A.F."/>
        </authorList>
    </citation>
    <scope>NUCLEOTIDE SEQUENCE [LARGE SCALE GENOMIC DNA]</scope>
    <source>
        <strain evidence="8">BACL6 MAG-120924-bin43</strain>
    </source>
</reference>
<evidence type="ECO:0000256" key="1">
    <source>
        <dbReference type="ARBA" id="ARBA00006217"/>
    </source>
</evidence>
<dbReference type="CDD" id="cd03379">
    <property type="entry name" value="beta_CA_cladeD"/>
    <property type="match status" value="1"/>
</dbReference>
<feature type="binding site" evidence="7">
    <location>
        <position position="50"/>
    </location>
    <ligand>
        <name>Zn(2+)</name>
        <dbReference type="ChEBI" id="CHEBI:29105"/>
    </ligand>
</feature>
<dbReference type="Pfam" id="PF00484">
    <property type="entry name" value="Pro_CA"/>
    <property type="match status" value="1"/>
</dbReference>
<protein>
    <recommendedName>
        <fullName evidence="2">carbonic anhydrase</fullName>
        <ecNumber evidence="2">4.2.1.1</ecNumber>
    </recommendedName>
</protein>
<dbReference type="EMBL" id="LIBJ01000202">
    <property type="protein sequence ID" value="KRO47029.1"/>
    <property type="molecule type" value="Genomic_DNA"/>
</dbReference>
<evidence type="ECO:0000256" key="7">
    <source>
        <dbReference type="PIRSR" id="PIRSR601765-1"/>
    </source>
</evidence>
<evidence type="ECO:0000256" key="6">
    <source>
        <dbReference type="ARBA" id="ARBA00048348"/>
    </source>
</evidence>
<evidence type="ECO:0000313" key="8">
    <source>
        <dbReference type="EMBL" id="KRO47029.1"/>
    </source>
</evidence>
<evidence type="ECO:0000256" key="3">
    <source>
        <dbReference type="ARBA" id="ARBA00022723"/>
    </source>
</evidence>
<feature type="binding site" evidence="7">
    <location>
        <position position="104"/>
    </location>
    <ligand>
        <name>Zn(2+)</name>
        <dbReference type="ChEBI" id="CHEBI:29105"/>
    </ligand>
</feature>
<dbReference type="AlphaFoldDB" id="A0A0R2Q9Y1"/>
<dbReference type="InterPro" id="IPR001765">
    <property type="entry name" value="Carbonic_anhydrase"/>
</dbReference>
<evidence type="ECO:0000256" key="4">
    <source>
        <dbReference type="ARBA" id="ARBA00022833"/>
    </source>
</evidence>
<comment type="catalytic activity">
    <reaction evidence="6">
        <text>hydrogencarbonate + H(+) = CO2 + H2O</text>
        <dbReference type="Rhea" id="RHEA:10748"/>
        <dbReference type="ChEBI" id="CHEBI:15377"/>
        <dbReference type="ChEBI" id="CHEBI:15378"/>
        <dbReference type="ChEBI" id="CHEBI:16526"/>
        <dbReference type="ChEBI" id="CHEBI:17544"/>
        <dbReference type="EC" id="4.2.1.1"/>
    </reaction>
</comment>
<comment type="function">
    <text evidence="5">Catalyzes the reversible hydration of carbon dioxide to form bicarbonate.</text>
</comment>
<dbReference type="InterPro" id="IPR036874">
    <property type="entry name" value="Carbonic_anhydrase_sf"/>
</dbReference>
<comment type="cofactor">
    <cofactor evidence="7">
        <name>Zn(2+)</name>
        <dbReference type="ChEBI" id="CHEBI:29105"/>
    </cofactor>
    <text evidence="7">Binds 1 zinc ion per subunit.</text>
</comment>
<comment type="similarity">
    <text evidence="1">Belongs to the beta-class carbonic anhydrase family.</text>
</comment>
<dbReference type="GO" id="GO:0004089">
    <property type="term" value="F:carbonate dehydratase activity"/>
    <property type="evidence" value="ECO:0007669"/>
    <property type="project" value="UniProtKB-EC"/>
</dbReference>
<organism evidence="8 9">
    <name type="scientific">Acidimicrobiia bacterium BACL6 MAG-120924-bin43</name>
    <dbReference type="NCBI Taxonomy" id="1655583"/>
    <lineage>
        <taxon>Bacteria</taxon>
        <taxon>Bacillati</taxon>
        <taxon>Actinomycetota</taxon>
        <taxon>Acidimicrobiia</taxon>
        <taxon>acIV cluster</taxon>
    </lineage>
</organism>
<keyword evidence="3 7" id="KW-0479">Metal-binding</keyword>
<gene>
    <name evidence="8" type="ORF">ABR75_04140</name>
</gene>
<evidence type="ECO:0000256" key="5">
    <source>
        <dbReference type="ARBA" id="ARBA00024993"/>
    </source>
</evidence>
<feature type="binding site" evidence="7">
    <location>
        <position position="48"/>
    </location>
    <ligand>
        <name>Zn(2+)</name>
        <dbReference type="ChEBI" id="CHEBI:29105"/>
    </ligand>
</feature>